<sequence>MASQQSQEDYPGSIESGIESQPTRRVFHSSRDVNDEHESIHSNEESSLIHQADDEDFPILPIREPAGPHRRFGLLSTTFLITNRMIGTAIFSVPSSIAHSVGSAGAALTLWLVGFLLSFCGFLIYLELGSLLPHNGGEKVYLQAAYPRPPLLVSTVFATHIIFLGFTGIGTVVVAENMLLAFGITTNDWVKRGIAVAIMACIAVMHVYTKNWGIKLMNTLASIKLIVLVLIILTGLIVLHGDVSNVPHPGASFEHPFSGSSSRVSDYTFALYKVLASYQGWCNAGYVLDEVKDPRRTLKIAGILGLTSVGLLYFMVNVAYFAAATPKELSETGVTVAALFIADFQGLDERCIDIHGFSGLLALFHILKLGRKQLKSTSMVDSPDISPGAFVWECLLVLRVGNTA</sequence>
<gene>
    <name evidence="1" type="ORF">N8T08_011002</name>
</gene>
<evidence type="ECO:0000313" key="1">
    <source>
        <dbReference type="EMBL" id="KAK1140006.1"/>
    </source>
</evidence>
<proteinExistence type="predicted"/>
<reference evidence="1 2" key="1">
    <citation type="journal article" date="2023" name="ACS Omega">
        <title>Identification of the Neoaspergillic Acid Biosynthesis Gene Cluster by Establishing an In Vitro CRISPR-Ribonucleoprotein Genetic System in Aspergillus melleus.</title>
        <authorList>
            <person name="Yuan B."/>
            <person name="Grau M.F."/>
            <person name="Murata R.M."/>
            <person name="Torok T."/>
            <person name="Venkateswaran K."/>
            <person name="Stajich J.E."/>
            <person name="Wang C.C.C."/>
        </authorList>
    </citation>
    <scope>NUCLEOTIDE SEQUENCE [LARGE SCALE GENOMIC DNA]</scope>
    <source>
        <strain evidence="1 2">IMV 1140</strain>
    </source>
</reference>
<keyword evidence="2" id="KW-1185">Reference proteome</keyword>
<comment type="caution">
    <text evidence="1">The sequence shown here is derived from an EMBL/GenBank/DDBJ whole genome shotgun (WGS) entry which is preliminary data.</text>
</comment>
<dbReference type="EMBL" id="JAOPJF010000093">
    <property type="protein sequence ID" value="KAK1140006.1"/>
    <property type="molecule type" value="Genomic_DNA"/>
</dbReference>
<accession>A0ACC3AQL9</accession>
<organism evidence="1 2">
    <name type="scientific">Aspergillus melleus</name>
    <dbReference type="NCBI Taxonomy" id="138277"/>
    <lineage>
        <taxon>Eukaryota</taxon>
        <taxon>Fungi</taxon>
        <taxon>Dikarya</taxon>
        <taxon>Ascomycota</taxon>
        <taxon>Pezizomycotina</taxon>
        <taxon>Eurotiomycetes</taxon>
        <taxon>Eurotiomycetidae</taxon>
        <taxon>Eurotiales</taxon>
        <taxon>Aspergillaceae</taxon>
        <taxon>Aspergillus</taxon>
        <taxon>Aspergillus subgen. Circumdati</taxon>
    </lineage>
</organism>
<name>A0ACC3AQL9_9EURO</name>
<protein>
    <submittedName>
        <fullName evidence="1">Uncharacterized protein</fullName>
    </submittedName>
</protein>
<evidence type="ECO:0000313" key="2">
    <source>
        <dbReference type="Proteomes" id="UP001177260"/>
    </source>
</evidence>
<dbReference type="Proteomes" id="UP001177260">
    <property type="component" value="Unassembled WGS sequence"/>
</dbReference>